<proteinExistence type="predicted"/>
<name>F8DYM1_CORRG</name>
<dbReference type="HOGENOM" id="CLU_3198700_0_0_11"/>
<keyword evidence="2" id="KW-1185">Reference proteome</keyword>
<protein>
    <submittedName>
        <fullName evidence="1">Uncharacterized protein</fullName>
    </submittedName>
</protein>
<gene>
    <name evidence="1" type="ordered locus">CRES_1330</name>
</gene>
<dbReference type="EMBL" id="CP002857">
    <property type="protein sequence ID" value="AEI09686.1"/>
    <property type="molecule type" value="Genomic_DNA"/>
</dbReference>
<organism evidence="1 2">
    <name type="scientific">Corynebacterium resistens (strain DSM 45100 / JCM 12819 / GTC 2026 / SICGH 158)</name>
    <dbReference type="NCBI Taxonomy" id="662755"/>
    <lineage>
        <taxon>Bacteria</taxon>
        <taxon>Bacillati</taxon>
        <taxon>Actinomycetota</taxon>
        <taxon>Actinomycetes</taxon>
        <taxon>Mycobacteriales</taxon>
        <taxon>Corynebacteriaceae</taxon>
        <taxon>Corynebacterium</taxon>
    </lineage>
</organism>
<dbReference type="KEGG" id="crd:CRES_1330"/>
<dbReference type="Proteomes" id="UP000000492">
    <property type="component" value="Chromosome"/>
</dbReference>
<dbReference type="AlphaFoldDB" id="F8DYM1"/>
<dbReference type="RefSeq" id="WP_013888698.1">
    <property type="nucleotide sequence ID" value="NC_015673.1"/>
</dbReference>
<evidence type="ECO:0000313" key="2">
    <source>
        <dbReference type="Proteomes" id="UP000000492"/>
    </source>
</evidence>
<accession>F8DYM1</accession>
<evidence type="ECO:0000313" key="1">
    <source>
        <dbReference type="EMBL" id="AEI09686.1"/>
    </source>
</evidence>
<sequence>MQRQDKFTPYLPDHEEVPELEALIDEVYEANETDTQKPQQREAEE</sequence>
<reference evidence="1 2" key="1">
    <citation type="journal article" date="2012" name="BMC Genomics">
        <title>Complete genome sequence, lifestyle, and multi-drug resistance of the human pathogen Corynebacterium resistens DSM 45100 isolated from blood samples of a leukemia patient.</title>
        <authorList>
            <person name="Schroder J."/>
            <person name="Maus I."/>
            <person name="Meyer K."/>
            <person name="Wordemann S."/>
            <person name="Blom J."/>
            <person name="Jaenicke S."/>
            <person name="Schneider J."/>
            <person name="Trost E."/>
            <person name="Tauch A."/>
        </authorList>
    </citation>
    <scope>NUCLEOTIDE SEQUENCE [LARGE SCALE GENOMIC DNA]</scope>
    <source>
        <strain evidence="2">DSM 45100 / JCM 12819 / CCUG 50093 / GTC 2026 / SICGH 158</strain>
    </source>
</reference>